<comment type="caution">
    <text evidence="4">The sequence shown here is derived from an EMBL/GenBank/DDBJ whole genome shotgun (WGS) entry which is preliminary data.</text>
</comment>
<dbReference type="AlphaFoldDB" id="A0A845M8D9"/>
<dbReference type="EMBL" id="WTUX01000011">
    <property type="protein sequence ID" value="MZR12934.1"/>
    <property type="molecule type" value="Genomic_DNA"/>
</dbReference>
<protein>
    <submittedName>
        <fullName evidence="4">Methyltransferase domain-containing protein</fullName>
    </submittedName>
</protein>
<name>A0A845M8D9_9RHOB</name>
<dbReference type="PANTHER" id="PTHR43861">
    <property type="entry name" value="TRANS-ACONITATE 2-METHYLTRANSFERASE-RELATED"/>
    <property type="match status" value="1"/>
</dbReference>
<gene>
    <name evidence="4" type="ORF">GQE99_07865</name>
</gene>
<evidence type="ECO:0000313" key="4">
    <source>
        <dbReference type="EMBL" id="MZR12934.1"/>
    </source>
</evidence>
<evidence type="ECO:0000259" key="3">
    <source>
        <dbReference type="Pfam" id="PF13649"/>
    </source>
</evidence>
<dbReference type="PANTHER" id="PTHR43861:SF1">
    <property type="entry name" value="TRANS-ACONITATE 2-METHYLTRANSFERASE"/>
    <property type="match status" value="1"/>
</dbReference>
<sequence length="237" mass="25614">MTDAFFRLHEDLPREGPGDRASLDWALKLAGVAREARVLDAGCGPGADIAGLLAHVPEGHVTALDAHAGFVAQARARLRHEPRLTVREGDMARPGGPYDLIWSAGALYFLGITDGLKTWRAALAPGGAVAFSELVFLVDTPAPELRETLEAEYPRIGGPITLEERIEAAGYEVLGVRILPDEAWEAYYGPLEARCDALEADADPALQEVIDAARAEIDLWRTHRNQFGYALAVARPA</sequence>
<evidence type="ECO:0000256" key="1">
    <source>
        <dbReference type="ARBA" id="ARBA00022603"/>
    </source>
</evidence>
<dbReference type="SUPFAM" id="SSF53335">
    <property type="entry name" value="S-adenosyl-L-methionine-dependent methyltransferases"/>
    <property type="match status" value="1"/>
</dbReference>
<dbReference type="Gene3D" id="3.40.50.150">
    <property type="entry name" value="Vaccinia Virus protein VP39"/>
    <property type="match status" value="1"/>
</dbReference>
<dbReference type="Proteomes" id="UP000467322">
    <property type="component" value="Unassembled WGS sequence"/>
</dbReference>
<dbReference type="InterPro" id="IPR041698">
    <property type="entry name" value="Methyltransf_25"/>
</dbReference>
<dbReference type="InterPro" id="IPR029063">
    <property type="entry name" value="SAM-dependent_MTases_sf"/>
</dbReference>
<evidence type="ECO:0000256" key="2">
    <source>
        <dbReference type="ARBA" id="ARBA00022679"/>
    </source>
</evidence>
<proteinExistence type="predicted"/>
<dbReference type="GO" id="GO:0032259">
    <property type="term" value="P:methylation"/>
    <property type="evidence" value="ECO:0007669"/>
    <property type="project" value="UniProtKB-KW"/>
</dbReference>
<feature type="domain" description="Methyltransferase" evidence="3">
    <location>
        <begin position="38"/>
        <end position="127"/>
    </location>
</feature>
<organism evidence="4 5">
    <name type="scientific">Maritimibacter harenae</name>
    <dbReference type="NCBI Taxonomy" id="2606218"/>
    <lineage>
        <taxon>Bacteria</taxon>
        <taxon>Pseudomonadati</taxon>
        <taxon>Pseudomonadota</taxon>
        <taxon>Alphaproteobacteria</taxon>
        <taxon>Rhodobacterales</taxon>
        <taxon>Roseobacteraceae</taxon>
        <taxon>Maritimibacter</taxon>
    </lineage>
</organism>
<evidence type="ECO:0000313" key="5">
    <source>
        <dbReference type="Proteomes" id="UP000467322"/>
    </source>
</evidence>
<keyword evidence="2 4" id="KW-0808">Transferase</keyword>
<keyword evidence="1 4" id="KW-0489">Methyltransferase</keyword>
<dbReference type="GO" id="GO:0008168">
    <property type="term" value="F:methyltransferase activity"/>
    <property type="evidence" value="ECO:0007669"/>
    <property type="project" value="UniProtKB-KW"/>
</dbReference>
<dbReference type="Pfam" id="PF13649">
    <property type="entry name" value="Methyltransf_25"/>
    <property type="match status" value="1"/>
</dbReference>
<dbReference type="RefSeq" id="WP_161351048.1">
    <property type="nucleotide sequence ID" value="NZ_WTUX01000011.1"/>
</dbReference>
<reference evidence="4 5" key="1">
    <citation type="submission" date="2019-12" db="EMBL/GenBank/DDBJ databases">
        <title>Maritimibacter sp. nov. sp. isolated from sea sand.</title>
        <authorList>
            <person name="Kim J."/>
            <person name="Jeong S.E."/>
            <person name="Jung H.S."/>
            <person name="Jeon C.O."/>
        </authorList>
    </citation>
    <scope>NUCLEOTIDE SEQUENCE [LARGE SCALE GENOMIC DNA]</scope>
    <source>
        <strain evidence="4 5">DP07</strain>
    </source>
</reference>
<dbReference type="CDD" id="cd02440">
    <property type="entry name" value="AdoMet_MTases"/>
    <property type="match status" value="1"/>
</dbReference>
<accession>A0A845M8D9</accession>
<keyword evidence="5" id="KW-1185">Reference proteome</keyword>